<dbReference type="PANTHER" id="PTHR11215">
    <property type="entry name" value="METAL DEPENDENT HYDROLASE - RELATED"/>
    <property type="match status" value="1"/>
</dbReference>
<sequence>MTGSSPKKQCERITIGTHDGTFHCDEVLACWMLKQLPKYKRAEILRSRDATKLSHCDIVVDVGGVYDPQANRFDHHQRSFSGTMKSLGSLDFNTKLSSAGLVYLHLGKEVLSEVTEIPLDDPSMPRLYEKVYEKFIEEIDAIDNGIDQYDGNPRYQITTTLSSRVGGLNPPWNVKDPDVQGAFEKAMEVCGAELLDRITYYKESWWPARKLVEEAVADRFELDPSGEVIMFHSSGCPWKEHLFDIEIEKNLKPQIKFVLYQDQHHHYRVQCVPKKLGSFENRLSLLEQWRGLREEALSSKSGIPGCIFVHANGFIGGNRTFEGALKMAKTSLEKGAVKDEK</sequence>
<dbReference type="GO" id="GO:0005737">
    <property type="term" value="C:cytoplasm"/>
    <property type="evidence" value="ECO:0007669"/>
    <property type="project" value="TreeGrafter"/>
</dbReference>
<evidence type="ECO:0000313" key="2">
    <source>
        <dbReference type="EnsemblMetazoa" id="CLYHEMP005016.1"/>
    </source>
</evidence>
<dbReference type="AlphaFoldDB" id="A0A7M5V7J7"/>
<dbReference type="EnsemblMetazoa" id="CLYHEMT005016.1">
    <property type="protein sequence ID" value="CLYHEMP005016.1"/>
    <property type="gene ID" value="CLYHEMG005016"/>
</dbReference>
<keyword evidence="3" id="KW-1185">Reference proteome</keyword>
<accession>A0A7M5V7J7</accession>
<dbReference type="Pfam" id="PF03690">
    <property type="entry name" value="MYG1_exonuc"/>
    <property type="match status" value="1"/>
</dbReference>
<evidence type="ECO:0000313" key="3">
    <source>
        <dbReference type="Proteomes" id="UP000594262"/>
    </source>
</evidence>
<protein>
    <submittedName>
        <fullName evidence="2">Uncharacterized protein</fullName>
    </submittedName>
</protein>
<name>A0A7M5V7J7_9CNID</name>
<dbReference type="InterPro" id="IPR003226">
    <property type="entry name" value="MYG1_exonuclease"/>
</dbReference>
<dbReference type="Proteomes" id="UP000594262">
    <property type="component" value="Unplaced"/>
</dbReference>
<dbReference type="GeneID" id="136822255"/>
<dbReference type="PANTHER" id="PTHR11215:SF1">
    <property type="entry name" value="MYG1 EXONUCLEASE"/>
    <property type="match status" value="1"/>
</dbReference>
<comment type="similarity">
    <text evidence="1">Belongs to the MYG1 family.</text>
</comment>
<reference evidence="2" key="1">
    <citation type="submission" date="2021-01" db="UniProtKB">
        <authorList>
            <consortium name="EnsemblMetazoa"/>
        </authorList>
    </citation>
    <scope>IDENTIFICATION</scope>
</reference>
<evidence type="ECO:0000256" key="1">
    <source>
        <dbReference type="ARBA" id="ARBA00010105"/>
    </source>
</evidence>
<dbReference type="GO" id="GO:0005634">
    <property type="term" value="C:nucleus"/>
    <property type="evidence" value="ECO:0007669"/>
    <property type="project" value="TreeGrafter"/>
</dbReference>
<organism evidence="2 3">
    <name type="scientific">Clytia hemisphaerica</name>
    <dbReference type="NCBI Taxonomy" id="252671"/>
    <lineage>
        <taxon>Eukaryota</taxon>
        <taxon>Metazoa</taxon>
        <taxon>Cnidaria</taxon>
        <taxon>Hydrozoa</taxon>
        <taxon>Hydroidolina</taxon>
        <taxon>Leptothecata</taxon>
        <taxon>Obeliida</taxon>
        <taxon>Clytiidae</taxon>
        <taxon>Clytia</taxon>
    </lineage>
</organism>
<dbReference type="OrthoDB" id="10265310at2759"/>
<dbReference type="RefSeq" id="XP_066934595.1">
    <property type="nucleotide sequence ID" value="XM_067078494.1"/>
</dbReference>
<proteinExistence type="inferred from homology"/>